<dbReference type="Proteomes" id="UP000699462">
    <property type="component" value="Unassembled WGS sequence"/>
</dbReference>
<accession>A0A8T0DIV9</accession>
<evidence type="ECO:0000313" key="1">
    <source>
        <dbReference type="EMBL" id="KAF8567256.1"/>
    </source>
</evidence>
<organism evidence="1 2">
    <name type="scientific">Paragonimus westermani</name>
    <dbReference type="NCBI Taxonomy" id="34504"/>
    <lineage>
        <taxon>Eukaryota</taxon>
        <taxon>Metazoa</taxon>
        <taxon>Spiralia</taxon>
        <taxon>Lophotrochozoa</taxon>
        <taxon>Platyhelminthes</taxon>
        <taxon>Trematoda</taxon>
        <taxon>Digenea</taxon>
        <taxon>Plagiorchiida</taxon>
        <taxon>Troglotremata</taxon>
        <taxon>Troglotrematidae</taxon>
        <taxon>Paragonimus</taxon>
    </lineage>
</organism>
<proteinExistence type="predicted"/>
<sequence length="100" mass="11151">MRNDGGIDELKVHSTRLDMDTLPFYTQARTTANVDGVRSPLLQQPLKLAATYLVQNSFHGLITRAGQNGLVSAVFVISRTLFVNAPWSNTRGSEHVWCMF</sequence>
<evidence type="ECO:0000313" key="2">
    <source>
        <dbReference type="Proteomes" id="UP000699462"/>
    </source>
</evidence>
<protein>
    <submittedName>
        <fullName evidence="1">Uncharacterized protein</fullName>
    </submittedName>
</protein>
<dbReference type="AlphaFoldDB" id="A0A8T0DIV9"/>
<dbReference type="EMBL" id="JTDF01004061">
    <property type="protein sequence ID" value="KAF8567256.1"/>
    <property type="molecule type" value="Genomic_DNA"/>
</dbReference>
<gene>
    <name evidence="1" type="ORF">P879_04081</name>
</gene>
<comment type="caution">
    <text evidence="1">The sequence shown here is derived from an EMBL/GenBank/DDBJ whole genome shotgun (WGS) entry which is preliminary data.</text>
</comment>
<keyword evidence="2" id="KW-1185">Reference proteome</keyword>
<reference evidence="1 2" key="1">
    <citation type="submission" date="2019-07" db="EMBL/GenBank/DDBJ databases">
        <title>Annotation for the trematode Paragonimus westermani.</title>
        <authorList>
            <person name="Choi Y.-J."/>
        </authorList>
    </citation>
    <scope>NUCLEOTIDE SEQUENCE [LARGE SCALE GENOMIC DNA]</scope>
    <source>
        <strain evidence="1">180907_Pwestermani</strain>
    </source>
</reference>
<name>A0A8T0DIV9_9TREM</name>